<evidence type="ECO:0008006" key="3">
    <source>
        <dbReference type="Google" id="ProtNLM"/>
    </source>
</evidence>
<evidence type="ECO:0000313" key="1">
    <source>
        <dbReference type="EMBL" id="BCL61253.1"/>
    </source>
</evidence>
<dbReference type="AlphaFoldDB" id="A0A8D5FLL1"/>
<name>A0A8D5FLL1_9BACT</name>
<dbReference type="EMBL" id="AP024086">
    <property type="protein sequence ID" value="BCL61253.1"/>
    <property type="molecule type" value="Genomic_DNA"/>
</dbReference>
<dbReference type="RefSeq" id="WP_228857282.1">
    <property type="nucleotide sequence ID" value="NZ_AP024086.1"/>
</dbReference>
<proteinExistence type="predicted"/>
<protein>
    <recommendedName>
        <fullName evidence="3">MutL C-terminal dimerisation domain-containing protein</fullName>
    </recommendedName>
</protein>
<organism evidence="1 2">
    <name type="scientific">Desulfomarina profundi</name>
    <dbReference type="NCBI Taxonomy" id="2772557"/>
    <lineage>
        <taxon>Bacteria</taxon>
        <taxon>Pseudomonadati</taxon>
        <taxon>Thermodesulfobacteriota</taxon>
        <taxon>Desulfobulbia</taxon>
        <taxon>Desulfobulbales</taxon>
        <taxon>Desulfobulbaceae</taxon>
        <taxon>Desulfomarina</taxon>
    </lineage>
</organism>
<sequence length="56" mass="6252">MACRAAVKAGTELSEPEINNLLDEMAAADLFSHCPHGRPVVKQFSTLEVKKWFHRA</sequence>
<keyword evidence="2" id="KW-1185">Reference proteome</keyword>
<dbReference type="Proteomes" id="UP000826725">
    <property type="component" value="Chromosome"/>
</dbReference>
<accession>A0A8D5FLL1</accession>
<dbReference type="KEGG" id="dbk:DGMP_19460"/>
<evidence type="ECO:0000313" key="2">
    <source>
        <dbReference type="Proteomes" id="UP000826725"/>
    </source>
</evidence>
<reference evidence="1" key="1">
    <citation type="submission" date="2020-09" db="EMBL/GenBank/DDBJ databases">
        <title>Desulfogranum mesoprofundum gen. nov., sp. nov., a novel mesophilic, sulfate-reducing chemolithoautotroph isolated from a deep-sea hydrothermal vent chimney in the Suiyo Seamount.</title>
        <authorList>
            <person name="Hashimoto Y."/>
            <person name="Nakagawa S."/>
        </authorList>
    </citation>
    <scope>NUCLEOTIDE SEQUENCE</scope>
    <source>
        <strain evidence="1">KT2</strain>
    </source>
</reference>
<gene>
    <name evidence="1" type="ORF">DGMP_19460</name>
</gene>